<dbReference type="AlphaFoldDB" id="A0A2I0KGH7"/>
<organism evidence="2 3">
    <name type="scientific">Punica granatum</name>
    <name type="common">Pomegranate</name>
    <dbReference type="NCBI Taxonomy" id="22663"/>
    <lineage>
        <taxon>Eukaryota</taxon>
        <taxon>Viridiplantae</taxon>
        <taxon>Streptophyta</taxon>
        <taxon>Embryophyta</taxon>
        <taxon>Tracheophyta</taxon>
        <taxon>Spermatophyta</taxon>
        <taxon>Magnoliopsida</taxon>
        <taxon>eudicotyledons</taxon>
        <taxon>Gunneridae</taxon>
        <taxon>Pentapetalae</taxon>
        <taxon>rosids</taxon>
        <taxon>malvids</taxon>
        <taxon>Myrtales</taxon>
        <taxon>Lythraceae</taxon>
        <taxon>Punica</taxon>
    </lineage>
</organism>
<accession>A0A2I0KGH7</accession>
<reference evidence="2 3" key="1">
    <citation type="submission" date="2017-11" db="EMBL/GenBank/DDBJ databases">
        <title>De-novo sequencing of pomegranate (Punica granatum L.) genome.</title>
        <authorList>
            <person name="Akparov Z."/>
            <person name="Amiraslanov A."/>
            <person name="Hajiyeva S."/>
            <person name="Abbasov M."/>
            <person name="Kaur K."/>
            <person name="Hamwieh A."/>
            <person name="Solovyev V."/>
            <person name="Salamov A."/>
            <person name="Braich B."/>
            <person name="Kosarev P."/>
            <person name="Mahmoud A."/>
            <person name="Hajiyev E."/>
            <person name="Babayeva S."/>
            <person name="Izzatullayeva V."/>
            <person name="Mammadov A."/>
            <person name="Mammadov A."/>
            <person name="Sharifova S."/>
            <person name="Ojaghi J."/>
            <person name="Eynullazada K."/>
            <person name="Bayramov B."/>
            <person name="Abdulazimova A."/>
            <person name="Shahmuradov I."/>
        </authorList>
    </citation>
    <scope>NUCLEOTIDE SEQUENCE [LARGE SCALE GENOMIC DNA]</scope>
    <source>
        <strain evidence="3">cv. AG2017</strain>
        <tissue evidence="2">Leaf</tissue>
    </source>
</reference>
<dbReference type="Proteomes" id="UP000233551">
    <property type="component" value="Unassembled WGS sequence"/>
</dbReference>
<sequence length="194" mass="21713">MALLDTRFLEYQHACIGTIETTLNAGTIFVTLFPNFHMALSDPRLLTALKVQLQITGAPQPIQSSEPKFGKRPNGKVVISFDHHPVENPEPSAPPMFQMMMMMMQPAEEAVRDNSKVQKQMPPIHSFKSNGMPVYFFREPGGKHCYWDVCDCSDFDVCYRKKRKGAPCSEEAQKKADPRPDPDPGADVGLSTVL</sequence>
<name>A0A2I0KGH7_PUNGR</name>
<dbReference type="PANTHER" id="PTHR48435:SF1">
    <property type="entry name" value="POLYPROTEIN"/>
    <property type="match status" value="1"/>
</dbReference>
<proteinExistence type="predicted"/>
<evidence type="ECO:0000313" key="2">
    <source>
        <dbReference type="EMBL" id="PKI67617.1"/>
    </source>
</evidence>
<dbReference type="PANTHER" id="PTHR48435">
    <property type="entry name" value="POLYPROTEIN"/>
    <property type="match status" value="1"/>
</dbReference>
<keyword evidence="3" id="KW-1185">Reference proteome</keyword>
<gene>
    <name evidence="2" type="ORF">CRG98_011997</name>
</gene>
<dbReference type="EMBL" id="PGOL01000594">
    <property type="protein sequence ID" value="PKI67617.1"/>
    <property type="molecule type" value="Genomic_DNA"/>
</dbReference>
<evidence type="ECO:0000313" key="3">
    <source>
        <dbReference type="Proteomes" id="UP000233551"/>
    </source>
</evidence>
<comment type="caution">
    <text evidence="2">The sequence shown here is derived from an EMBL/GenBank/DDBJ whole genome shotgun (WGS) entry which is preliminary data.</text>
</comment>
<protein>
    <submittedName>
        <fullName evidence="2">Uncharacterized protein</fullName>
    </submittedName>
</protein>
<feature type="compositionally biased region" description="Basic and acidic residues" evidence="1">
    <location>
        <begin position="171"/>
        <end position="182"/>
    </location>
</feature>
<dbReference type="InterPro" id="IPR053098">
    <property type="entry name" value="Petuviruses_polyprotein"/>
</dbReference>
<feature type="region of interest" description="Disordered" evidence="1">
    <location>
        <begin position="164"/>
        <end position="194"/>
    </location>
</feature>
<evidence type="ECO:0000256" key="1">
    <source>
        <dbReference type="SAM" id="MobiDB-lite"/>
    </source>
</evidence>